<protein>
    <submittedName>
        <fullName evidence="6">Creatininase family protein</fullName>
    </submittedName>
</protein>
<gene>
    <name evidence="6" type="ORF">E6H00_07925</name>
</gene>
<dbReference type="Gene3D" id="3.40.50.10310">
    <property type="entry name" value="Creatininase"/>
    <property type="match status" value="1"/>
</dbReference>
<dbReference type="GO" id="GO:0009231">
    <property type="term" value="P:riboflavin biosynthetic process"/>
    <property type="evidence" value="ECO:0007669"/>
    <property type="project" value="TreeGrafter"/>
</dbReference>
<name>A0A537K2V3_9BACT</name>
<evidence type="ECO:0000256" key="4">
    <source>
        <dbReference type="ARBA" id="ARBA00022833"/>
    </source>
</evidence>
<organism evidence="6 7">
    <name type="scientific">Candidatus Segetimicrobium genomatis</name>
    <dbReference type="NCBI Taxonomy" id="2569760"/>
    <lineage>
        <taxon>Bacteria</taxon>
        <taxon>Bacillati</taxon>
        <taxon>Candidatus Sysuimicrobiota</taxon>
        <taxon>Candidatus Sysuimicrobiia</taxon>
        <taxon>Candidatus Sysuimicrobiales</taxon>
        <taxon>Candidatus Segetimicrobiaceae</taxon>
        <taxon>Candidatus Segetimicrobium</taxon>
    </lineage>
</organism>
<comment type="cofactor">
    <cofactor evidence="1">
        <name>Zn(2+)</name>
        <dbReference type="ChEBI" id="CHEBI:29105"/>
    </cofactor>
</comment>
<evidence type="ECO:0000256" key="3">
    <source>
        <dbReference type="ARBA" id="ARBA00022801"/>
    </source>
</evidence>
<dbReference type="PANTHER" id="PTHR35005:SF1">
    <property type="entry name" value="2-AMINO-5-FORMYLAMINO-6-RIBOSYLAMINOPYRIMIDIN-4(3H)-ONE 5'-MONOPHOSPHATE DEFORMYLASE"/>
    <property type="match status" value="1"/>
</dbReference>
<evidence type="ECO:0000256" key="1">
    <source>
        <dbReference type="ARBA" id="ARBA00001947"/>
    </source>
</evidence>
<comment type="similarity">
    <text evidence="5">Belongs to the creatininase superfamily.</text>
</comment>
<evidence type="ECO:0000313" key="7">
    <source>
        <dbReference type="Proteomes" id="UP000318509"/>
    </source>
</evidence>
<evidence type="ECO:0000256" key="2">
    <source>
        <dbReference type="ARBA" id="ARBA00022723"/>
    </source>
</evidence>
<dbReference type="Pfam" id="PF02633">
    <property type="entry name" value="Creatininase"/>
    <property type="match status" value="1"/>
</dbReference>
<dbReference type="GO" id="GO:0046872">
    <property type="term" value="F:metal ion binding"/>
    <property type="evidence" value="ECO:0007669"/>
    <property type="project" value="UniProtKB-KW"/>
</dbReference>
<evidence type="ECO:0000256" key="5">
    <source>
        <dbReference type="ARBA" id="ARBA00024029"/>
    </source>
</evidence>
<dbReference type="SUPFAM" id="SSF102215">
    <property type="entry name" value="Creatininase"/>
    <property type="match status" value="1"/>
</dbReference>
<dbReference type="AlphaFoldDB" id="A0A537K2V3"/>
<sequence>MKKHRLHEMSWMEAEEAFKRADTVLMPVGTLHAHGPTPIGIDASSVERLADEVGKRTGLMTLPLLPYGENDKMKAYPGSIAISQDVLEAFYTDICRSLHRNGIRKVIFLNGHGGNREVLVRAGRNVRELGMLTAIVEWWSIGRTLMPELFPEGTDIWELAVAIAIGGTEIADVRGGGYKGEWGSRPPLRPLFGEKIIPQGFNAFEFAGAPVTIPVDAWDIDIESPPEIDRRTLEALRRRGQESIERLADYVARFAGEFQRIDVSRALAAS</sequence>
<dbReference type="EMBL" id="VBAK01000115">
    <property type="protein sequence ID" value="TMI90107.1"/>
    <property type="molecule type" value="Genomic_DNA"/>
</dbReference>
<dbReference type="PANTHER" id="PTHR35005">
    <property type="entry name" value="3-DEHYDRO-SCYLLO-INOSOSE HYDROLASE"/>
    <property type="match status" value="1"/>
</dbReference>
<keyword evidence="2" id="KW-0479">Metal-binding</keyword>
<dbReference type="InterPro" id="IPR024087">
    <property type="entry name" value="Creatininase-like_sf"/>
</dbReference>
<accession>A0A537K2V3</accession>
<proteinExistence type="inferred from homology"/>
<dbReference type="InterPro" id="IPR003785">
    <property type="entry name" value="Creatininase/forma_Hydrolase"/>
</dbReference>
<reference evidence="6 7" key="1">
    <citation type="journal article" date="2019" name="Nat. Microbiol.">
        <title>Mediterranean grassland soil C-N compound turnover is dependent on rainfall and depth, and is mediated by genomically divergent microorganisms.</title>
        <authorList>
            <person name="Diamond S."/>
            <person name="Andeer P.F."/>
            <person name="Li Z."/>
            <person name="Crits-Christoph A."/>
            <person name="Burstein D."/>
            <person name="Anantharaman K."/>
            <person name="Lane K.R."/>
            <person name="Thomas B.C."/>
            <person name="Pan C."/>
            <person name="Northen T.R."/>
            <person name="Banfield J.F."/>
        </authorList>
    </citation>
    <scope>NUCLEOTIDE SEQUENCE [LARGE SCALE GENOMIC DNA]</scope>
    <source>
        <strain evidence="6">NP_3</strain>
    </source>
</reference>
<comment type="caution">
    <text evidence="6">The sequence shown here is derived from an EMBL/GenBank/DDBJ whole genome shotgun (WGS) entry which is preliminary data.</text>
</comment>
<dbReference type="Proteomes" id="UP000318509">
    <property type="component" value="Unassembled WGS sequence"/>
</dbReference>
<keyword evidence="3" id="KW-0378">Hydrolase</keyword>
<keyword evidence="4" id="KW-0862">Zinc</keyword>
<dbReference type="GO" id="GO:0016811">
    <property type="term" value="F:hydrolase activity, acting on carbon-nitrogen (but not peptide) bonds, in linear amides"/>
    <property type="evidence" value="ECO:0007669"/>
    <property type="project" value="TreeGrafter"/>
</dbReference>
<evidence type="ECO:0000313" key="6">
    <source>
        <dbReference type="EMBL" id="TMI90107.1"/>
    </source>
</evidence>